<feature type="region of interest" description="Disordered" evidence="1">
    <location>
        <begin position="1"/>
        <end position="31"/>
    </location>
</feature>
<accession>A0ABN9RMX8</accession>
<evidence type="ECO:0008006" key="4">
    <source>
        <dbReference type="Google" id="ProtNLM"/>
    </source>
</evidence>
<sequence length="283" mass="30510">MRLPLDAGRGQVKSTKEELVPVPPPPPAMLKPLDQVELKIFRDQSMYPKEFEEEREGLHKKHKFVDRTSEEVFYPVLVGEGAAPAAASGATDPEATTEAMAAAAGTPATKGPVRQPRKELPPDELKEKRRQRRVNRKEKKRGRQAGDVLQSELDVIAARDSDEGEAVPEELQQEDFAVADEAGGASPDERGGDLALSEDVHVQAAAHGADAPSELREGVDDFDEGSEPTGEAEHDAGAHIAGGDDFGLDPLLLQGWVQQLVEGEIDTNELNKLVKSALIAAHS</sequence>
<feature type="compositionally biased region" description="Low complexity" evidence="1">
    <location>
        <begin position="83"/>
        <end position="109"/>
    </location>
</feature>
<proteinExistence type="predicted"/>
<evidence type="ECO:0000256" key="1">
    <source>
        <dbReference type="SAM" id="MobiDB-lite"/>
    </source>
</evidence>
<gene>
    <name evidence="2" type="ORF">PCOR1329_LOCUS22059</name>
</gene>
<feature type="compositionally biased region" description="Basic residues" evidence="1">
    <location>
        <begin position="128"/>
        <end position="143"/>
    </location>
</feature>
<protein>
    <recommendedName>
        <fullName evidence="4">Ribosome biogenesis protein NOP53</fullName>
    </recommendedName>
</protein>
<dbReference type="EMBL" id="CAUYUJ010007325">
    <property type="protein sequence ID" value="CAK0820316.1"/>
    <property type="molecule type" value="Genomic_DNA"/>
</dbReference>
<organism evidence="2 3">
    <name type="scientific">Prorocentrum cordatum</name>
    <dbReference type="NCBI Taxonomy" id="2364126"/>
    <lineage>
        <taxon>Eukaryota</taxon>
        <taxon>Sar</taxon>
        <taxon>Alveolata</taxon>
        <taxon>Dinophyceae</taxon>
        <taxon>Prorocentrales</taxon>
        <taxon>Prorocentraceae</taxon>
        <taxon>Prorocentrum</taxon>
    </lineage>
</organism>
<evidence type="ECO:0000313" key="2">
    <source>
        <dbReference type="EMBL" id="CAK0820316.1"/>
    </source>
</evidence>
<comment type="caution">
    <text evidence="2">The sequence shown here is derived from an EMBL/GenBank/DDBJ whole genome shotgun (WGS) entry which is preliminary data.</text>
</comment>
<feature type="region of interest" description="Disordered" evidence="1">
    <location>
        <begin position="83"/>
        <end position="244"/>
    </location>
</feature>
<feature type="compositionally biased region" description="Basic and acidic residues" evidence="1">
    <location>
        <begin position="116"/>
        <end position="127"/>
    </location>
</feature>
<dbReference type="Proteomes" id="UP001189429">
    <property type="component" value="Unassembled WGS sequence"/>
</dbReference>
<keyword evidence="3" id="KW-1185">Reference proteome</keyword>
<feature type="compositionally biased region" description="Acidic residues" evidence="1">
    <location>
        <begin position="162"/>
        <end position="173"/>
    </location>
</feature>
<reference evidence="2" key="1">
    <citation type="submission" date="2023-10" db="EMBL/GenBank/DDBJ databases">
        <authorList>
            <person name="Chen Y."/>
            <person name="Shah S."/>
            <person name="Dougan E. K."/>
            <person name="Thang M."/>
            <person name="Chan C."/>
        </authorList>
    </citation>
    <scope>NUCLEOTIDE SEQUENCE [LARGE SCALE GENOMIC DNA]</scope>
</reference>
<evidence type="ECO:0000313" key="3">
    <source>
        <dbReference type="Proteomes" id="UP001189429"/>
    </source>
</evidence>
<name>A0ABN9RMX8_9DINO</name>